<evidence type="ECO:0000313" key="2">
    <source>
        <dbReference type="Proteomes" id="UP000006395"/>
    </source>
</evidence>
<protein>
    <submittedName>
        <fullName evidence="1">CRISPR-associated, crenarchaeal family 3 protein</fullName>
    </submittedName>
</protein>
<keyword evidence="2" id="KW-1185">Reference proteome</keyword>
<name>F0NNT2_SACI0</name>
<proteinExistence type="predicted"/>
<evidence type="ECO:0000313" key="1">
    <source>
        <dbReference type="EMBL" id="ADX82118.1"/>
    </source>
</evidence>
<gene>
    <name evidence="1" type="ordered locus">SiH_0763</name>
</gene>
<dbReference type="KEGG" id="sih:SiH_0763"/>
<organism evidence="1 2">
    <name type="scientific">Saccharolobus islandicus (strain HVE10/4)</name>
    <name type="common">Sulfolobus islandicus</name>
    <dbReference type="NCBI Taxonomy" id="930943"/>
    <lineage>
        <taxon>Archaea</taxon>
        <taxon>Thermoproteota</taxon>
        <taxon>Thermoprotei</taxon>
        <taxon>Sulfolobales</taxon>
        <taxon>Sulfolobaceae</taxon>
        <taxon>Saccharolobus</taxon>
    </lineage>
</organism>
<dbReference type="HOGENOM" id="CLU_098914_0_0_2"/>
<accession>F0NNT2</accession>
<dbReference type="Proteomes" id="UP000006395">
    <property type="component" value="Chromosome"/>
</dbReference>
<dbReference type="EMBL" id="CP002426">
    <property type="protein sequence ID" value="ADX82118.1"/>
    <property type="molecule type" value="Genomic_DNA"/>
</dbReference>
<sequence>MTFQMKRYVEKFGDYYGVTVYRLYPDQPMQEEYLGIGSTSYRKRLAELLRKEISWLSYQSKTLTSQELLSSPRIKYRDTKYKLSLPARIFDDLLICKVRCKYSIDKIKASGDPRMEYERKEGEVVIGERRRMELYFYAGDWIKIVGIPDGVVDNLVFEFTISRQSIRHIIGRAVIYAYMCMKDEYCSTIIVPTTPGEEIGYLIIPNSRFLEYLSIELKEVIEEEVTGKRIPFCKSCVYRNICPYS</sequence>
<reference evidence="1 2" key="1">
    <citation type="journal article" date="2011" name="J. Bacteriol.">
        <title>Genome analyses of icelandic strains of Sulfolobus islandicus, model organisms for genetic and virus-host interaction studies.</title>
        <authorList>
            <person name="Guo L."/>
            <person name="Brugger K."/>
            <person name="Liu C."/>
            <person name="Shah S.A."/>
            <person name="Zheng H."/>
            <person name="Zhu Y."/>
            <person name="Wang S."/>
            <person name="Lillestol R.K."/>
            <person name="Chen L."/>
            <person name="Frank J."/>
            <person name="Prangishvili D."/>
            <person name="Paulin L."/>
            <person name="She Q."/>
            <person name="Huang L."/>
            <person name="Garrett R.A."/>
        </authorList>
    </citation>
    <scope>NUCLEOTIDE SEQUENCE [LARGE SCALE GENOMIC DNA]</scope>
    <source>
        <strain evidence="1 2">HVE10/4</strain>
    </source>
</reference>
<dbReference type="AlphaFoldDB" id="F0NNT2"/>